<proteinExistence type="predicted"/>
<dbReference type="RefSeq" id="WP_173830198.1">
    <property type="nucleotide sequence ID" value="NZ_JAAITQ010000025.1"/>
</dbReference>
<keyword evidence="2" id="KW-1185">Reference proteome</keyword>
<evidence type="ECO:0000313" key="2">
    <source>
        <dbReference type="Proteomes" id="UP000768180"/>
    </source>
</evidence>
<accession>A0ABX2GFJ2</accession>
<name>A0ABX2GFJ2_9FIRM</name>
<sequence length="109" mass="13208">MYYSNDNEKKRVESIMERLQDETYITVMPGSCGKCSVLPTRNFEREFPKESEDIVTLLALYLYYQEDSCPAYNKFSFITDEFEKKYFYVIRNEKHLVFCTEKEHTQYEM</sequence>
<dbReference type="Proteomes" id="UP000768180">
    <property type="component" value="Unassembled WGS sequence"/>
</dbReference>
<evidence type="ECO:0000313" key="1">
    <source>
        <dbReference type="EMBL" id="NSE17186.1"/>
    </source>
</evidence>
<organism evidence="1 2">
    <name type="scientific">Fusicatenibacter saccharivorans</name>
    <dbReference type="NCBI Taxonomy" id="1150298"/>
    <lineage>
        <taxon>Bacteria</taxon>
        <taxon>Bacillati</taxon>
        <taxon>Bacillota</taxon>
        <taxon>Clostridia</taxon>
        <taxon>Lachnospirales</taxon>
        <taxon>Lachnospiraceae</taxon>
        <taxon>Fusicatenibacter</taxon>
    </lineage>
</organism>
<gene>
    <name evidence="1" type="ORF">G5B05_12385</name>
</gene>
<reference evidence="1 2" key="1">
    <citation type="journal article" date="2020" name="Cell Host Microbe">
        <title>Functional and Genomic Variation between Human-Derived Isolates of Lachnospiraceae Reveals Inter- and Intra-Species Diversity.</title>
        <authorList>
            <person name="Sorbara M.T."/>
            <person name="Littmann E.R."/>
            <person name="Fontana E."/>
            <person name="Moody T.U."/>
            <person name="Kohout C.E."/>
            <person name="Gjonbalaj M."/>
            <person name="Eaton V."/>
            <person name="Seok R."/>
            <person name="Leiner I.M."/>
            <person name="Pamer E.G."/>
        </authorList>
    </citation>
    <scope>NUCLEOTIDE SEQUENCE [LARGE SCALE GENOMIC DNA]</scope>
    <source>
        <strain evidence="1 2">MSK.14.54</strain>
    </source>
</reference>
<dbReference type="EMBL" id="JAAITQ010000025">
    <property type="protein sequence ID" value="NSE17186.1"/>
    <property type="molecule type" value="Genomic_DNA"/>
</dbReference>
<protein>
    <submittedName>
        <fullName evidence="1">Uncharacterized protein</fullName>
    </submittedName>
</protein>
<comment type="caution">
    <text evidence="1">The sequence shown here is derived from an EMBL/GenBank/DDBJ whole genome shotgun (WGS) entry which is preliminary data.</text>
</comment>